<dbReference type="PANTHER" id="PTHR33110">
    <property type="entry name" value="F-BOX/KELCH-REPEAT PROTEIN-RELATED"/>
    <property type="match status" value="1"/>
</dbReference>
<evidence type="ECO:0000313" key="3">
    <source>
        <dbReference type="EMBL" id="CAL5086729.1"/>
    </source>
</evidence>
<sequence length="387" mass="42524">MAQAEPPLSWSDLPTELAGLVLCRLPAYSDRVRFGAVCRHWSFSSKQHRLPQPFPCLVFAGGTFFSLPHSESFQFHDSVGFHSSCGEWLFFSHDGTCSLKNPFSKITLTLPNQSCVCPIDEPVEIVNARATQGVQMPQTSLNMEAEMLIQKVVVCSELLVAAIVSMGPLDTVALCRPGADSWFVSALCSDDLLTYMMFYGGKLYAINKFKDLLAIELVDENDSELSISKVERLVVGGTLPLSLIRGGATNINHFLVESRGALLLVRRTIFGMTSDSDEEGMTIKPVGIEFKVFEADISSSQWVVLTSVGDDQALFLSSSYSQSICVSEHKLLGNHIFILDDGTSSWFWADMKSSCLIYNLIDGKAYSPKPAGTFKGEKAPSAWLFPL</sequence>
<evidence type="ECO:0000259" key="2">
    <source>
        <dbReference type="Pfam" id="PF03478"/>
    </source>
</evidence>
<dbReference type="InterPro" id="IPR036047">
    <property type="entry name" value="F-box-like_dom_sf"/>
</dbReference>
<dbReference type="CDD" id="cd09917">
    <property type="entry name" value="F-box_SF"/>
    <property type="match status" value="1"/>
</dbReference>
<dbReference type="Gene3D" id="1.20.1280.50">
    <property type="match status" value="1"/>
</dbReference>
<dbReference type="Pfam" id="PF00646">
    <property type="entry name" value="F-box"/>
    <property type="match status" value="1"/>
</dbReference>
<dbReference type="SUPFAM" id="SSF81383">
    <property type="entry name" value="F-box domain"/>
    <property type="match status" value="1"/>
</dbReference>
<dbReference type="InterPro" id="IPR005174">
    <property type="entry name" value="KIB1-4_b-propeller"/>
</dbReference>
<dbReference type="EMBL" id="OZ075118">
    <property type="protein sequence ID" value="CAL5086729.1"/>
    <property type="molecule type" value="Genomic_DNA"/>
</dbReference>
<name>A0ABC9G3P3_9POAL</name>
<evidence type="ECO:0008006" key="5">
    <source>
        <dbReference type="Google" id="ProtNLM"/>
    </source>
</evidence>
<proteinExistence type="predicted"/>
<dbReference type="AlphaFoldDB" id="A0ABC9G3P3"/>
<dbReference type="PANTHER" id="PTHR33110:SF43">
    <property type="entry name" value="F-BOX DOMAIN-CONTAINING PROTEIN"/>
    <property type="match status" value="1"/>
</dbReference>
<organism evidence="3 4">
    <name type="scientific">Urochloa decumbens</name>
    <dbReference type="NCBI Taxonomy" id="240449"/>
    <lineage>
        <taxon>Eukaryota</taxon>
        <taxon>Viridiplantae</taxon>
        <taxon>Streptophyta</taxon>
        <taxon>Embryophyta</taxon>
        <taxon>Tracheophyta</taxon>
        <taxon>Spermatophyta</taxon>
        <taxon>Magnoliopsida</taxon>
        <taxon>Liliopsida</taxon>
        <taxon>Poales</taxon>
        <taxon>Poaceae</taxon>
        <taxon>PACMAD clade</taxon>
        <taxon>Panicoideae</taxon>
        <taxon>Panicodae</taxon>
        <taxon>Paniceae</taxon>
        <taxon>Melinidinae</taxon>
        <taxon>Urochloa</taxon>
    </lineage>
</organism>
<evidence type="ECO:0000313" key="4">
    <source>
        <dbReference type="Proteomes" id="UP001497457"/>
    </source>
</evidence>
<evidence type="ECO:0000259" key="1">
    <source>
        <dbReference type="Pfam" id="PF00646"/>
    </source>
</evidence>
<reference evidence="4" key="1">
    <citation type="submission" date="2024-06" db="EMBL/GenBank/DDBJ databases">
        <authorList>
            <person name="Ryan C."/>
        </authorList>
    </citation>
    <scope>NUCLEOTIDE SEQUENCE [LARGE SCALE GENOMIC DNA]</scope>
</reference>
<dbReference type="Pfam" id="PF03478">
    <property type="entry name" value="Beta-prop_KIB1-4"/>
    <property type="match status" value="1"/>
</dbReference>
<feature type="domain" description="F-box" evidence="1">
    <location>
        <begin position="10"/>
        <end position="49"/>
    </location>
</feature>
<keyword evidence="4" id="KW-1185">Reference proteome</keyword>
<gene>
    <name evidence="3" type="ORF">URODEC1_LOCUS111768</name>
</gene>
<dbReference type="InterPro" id="IPR001810">
    <property type="entry name" value="F-box_dom"/>
</dbReference>
<feature type="domain" description="KIB1-4 beta-propeller" evidence="2">
    <location>
        <begin position="64"/>
        <end position="351"/>
    </location>
</feature>
<reference evidence="3 4" key="2">
    <citation type="submission" date="2024-10" db="EMBL/GenBank/DDBJ databases">
        <authorList>
            <person name="Ryan C."/>
        </authorList>
    </citation>
    <scope>NUCLEOTIDE SEQUENCE [LARGE SCALE GENOMIC DNA]</scope>
</reference>
<protein>
    <recommendedName>
        <fullName evidence="5">DUF295 domain-containing protein</fullName>
    </recommendedName>
</protein>
<dbReference type="Proteomes" id="UP001497457">
    <property type="component" value="Chromosome 8b"/>
</dbReference>
<accession>A0ABC9G3P3</accession>